<proteinExistence type="predicted"/>
<reference evidence="1" key="1">
    <citation type="submission" date="2014-11" db="EMBL/GenBank/DDBJ databases">
        <authorList>
            <person name="Amaro Gonzalez C."/>
        </authorList>
    </citation>
    <scope>NUCLEOTIDE SEQUENCE</scope>
</reference>
<name>A0A0E9UTB6_ANGAN</name>
<organism evidence="1">
    <name type="scientific">Anguilla anguilla</name>
    <name type="common">European freshwater eel</name>
    <name type="synonym">Muraena anguilla</name>
    <dbReference type="NCBI Taxonomy" id="7936"/>
    <lineage>
        <taxon>Eukaryota</taxon>
        <taxon>Metazoa</taxon>
        <taxon>Chordata</taxon>
        <taxon>Craniata</taxon>
        <taxon>Vertebrata</taxon>
        <taxon>Euteleostomi</taxon>
        <taxon>Actinopterygii</taxon>
        <taxon>Neopterygii</taxon>
        <taxon>Teleostei</taxon>
        <taxon>Anguilliformes</taxon>
        <taxon>Anguillidae</taxon>
        <taxon>Anguilla</taxon>
    </lineage>
</organism>
<reference evidence="1" key="2">
    <citation type="journal article" date="2015" name="Fish Shellfish Immunol.">
        <title>Early steps in the European eel (Anguilla anguilla)-Vibrio vulnificus interaction in the gills: Role of the RtxA13 toxin.</title>
        <authorList>
            <person name="Callol A."/>
            <person name="Pajuelo D."/>
            <person name="Ebbesson L."/>
            <person name="Teles M."/>
            <person name="MacKenzie S."/>
            <person name="Amaro C."/>
        </authorList>
    </citation>
    <scope>NUCLEOTIDE SEQUENCE</scope>
</reference>
<evidence type="ECO:0000313" key="1">
    <source>
        <dbReference type="EMBL" id="JAH68435.1"/>
    </source>
</evidence>
<protein>
    <submittedName>
        <fullName evidence="1">Uncharacterized protein</fullName>
    </submittedName>
</protein>
<sequence length="52" mass="6110">MYRLIRVLDTKVETRHTSLPECRLPMAYGCLTVARNCQCQNATGREQRLFYC</sequence>
<dbReference type="EMBL" id="GBXM01040142">
    <property type="protein sequence ID" value="JAH68435.1"/>
    <property type="molecule type" value="Transcribed_RNA"/>
</dbReference>
<dbReference type="AlphaFoldDB" id="A0A0E9UTB6"/>
<accession>A0A0E9UTB6</accession>